<evidence type="ECO:0000259" key="4">
    <source>
        <dbReference type="PROSITE" id="PS50144"/>
    </source>
</evidence>
<proteinExistence type="predicted"/>
<organism evidence="5 6">
    <name type="scientific">Cuscuta epithymum</name>
    <dbReference type="NCBI Taxonomy" id="186058"/>
    <lineage>
        <taxon>Eukaryota</taxon>
        <taxon>Viridiplantae</taxon>
        <taxon>Streptophyta</taxon>
        <taxon>Embryophyta</taxon>
        <taxon>Tracheophyta</taxon>
        <taxon>Spermatophyta</taxon>
        <taxon>Magnoliopsida</taxon>
        <taxon>eudicotyledons</taxon>
        <taxon>Gunneridae</taxon>
        <taxon>Pentapetalae</taxon>
        <taxon>asterids</taxon>
        <taxon>lamiids</taxon>
        <taxon>Solanales</taxon>
        <taxon>Convolvulaceae</taxon>
        <taxon>Cuscuteae</taxon>
        <taxon>Cuscuta</taxon>
        <taxon>Cuscuta subgen. Cuscuta</taxon>
    </lineage>
</organism>
<feature type="region of interest" description="Disordered" evidence="3">
    <location>
        <begin position="1"/>
        <end position="24"/>
    </location>
</feature>
<evidence type="ECO:0000256" key="2">
    <source>
        <dbReference type="SAM" id="Coils"/>
    </source>
</evidence>
<dbReference type="EMBL" id="CAMAPF010000087">
    <property type="protein sequence ID" value="CAH9096518.1"/>
    <property type="molecule type" value="Genomic_DNA"/>
</dbReference>
<gene>
    <name evidence="5" type="ORF">CEPIT_LOCUS13771</name>
</gene>
<dbReference type="FunFam" id="2.60.210.10:FF:000005">
    <property type="entry name" value="Ubiquitin carboxyl-terminal hydrolase 13"/>
    <property type="match status" value="1"/>
</dbReference>
<reference evidence="5" key="1">
    <citation type="submission" date="2022-07" db="EMBL/GenBank/DDBJ databases">
        <authorList>
            <person name="Macas J."/>
            <person name="Novak P."/>
            <person name="Neumann P."/>
        </authorList>
    </citation>
    <scope>NUCLEOTIDE SEQUENCE</scope>
</reference>
<keyword evidence="1 2" id="KW-0175">Coiled coil</keyword>
<evidence type="ECO:0000313" key="5">
    <source>
        <dbReference type="EMBL" id="CAH9096518.1"/>
    </source>
</evidence>
<dbReference type="Gene3D" id="2.60.210.10">
    <property type="entry name" value="Apoptosis, Tumor Necrosis Factor Receptor Associated Protein 2, Chain A"/>
    <property type="match status" value="1"/>
</dbReference>
<feature type="domain" description="MATH" evidence="4">
    <location>
        <begin position="33"/>
        <end position="158"/>
    </location>
</feature>
<feature type="coiled-coil region" evidence="2">
    <location>
        <begin position="329"/>
        <end position="401"/>
    </location>
</feature>
<evidence type="ECO:0000256" key="3">
    <source>
        <dbReference type="SAM" id="MobiDB-lite"/>
    </source>
</evidence>
<dbReference type="InterPro" id="IPR008974">
    <property type="entry name" value="TRAF-like"/>
</dbReference>
<dbReference type="PROSITE" id="PS50144">
    <property type="entry name" value="MATH"/>
    <property type="match status" value="1"/>
</dbReference>
<sequence length="411" mass="46364">MVKRKSGEINNGERLAAPSRPKIENNQTNDYLMSKFRWKIDNFSRLDVERPYSSVFNVNEYKWRLLLYPKGNNTAHLSLYLGVPDLHSLPNGWRVPSKFSLALINQLDPKKTIKKEAKHAFNADESDWGFTSFITLHEFYDKAEGYLVNDTCLIDAEVYVPDGSSCVMNNATSPVSPYQAIDSSSSSAVALDPVESVYSRVQSVLKSLPKSPSNLASGAIPCEVPLFKDRATSAKEIFDKLIAYPLEDLADPQHEPAMLESLSILTKNLSLFSIGQAEEILNLNDSFPQMMREWRELSKVKGSSEHLWATFEKTKRLLEDLVKTDEGIKSKLEVLVRREKELKAELEKIESDSQQLKVERGEVSKQTKKVCALAEEQACIIEGREAEVDGANKKMEGLKSKWDATRLRLVA</sequence>
<dbReference type="SUPFAM" id="SSF49599">
    <property type="entry name" value="TRAF domain-like"/>
    <property type="match status" value="1"/>
</dbReference>
<comment type="caution">
    <text evidence="5">The sequence shown here is derived from an EMBL/GenBank/DDBJ whole genome shotgun (WGS) entry which is preliminary data.</text>
</comment>
<evidence type="ECO:0000256" key="1">
    <source>
        <dbReference type="ARBA" id="ARBA00023054"/>
    </source>
</evidence>
<dbReference type="CDD" id="cd00121">
    <property type="entry name" value="MATH"/>
    <property type="match status" value="1"/>
</dbReference>
<dbReference type="AlphaFoldDB" id="A0AAV0DE08"/>
<dbReference type="InterPro" id="IPR050804">
    <property type="entry name" value="MCC"/>
</dbReference>
<dbReference type="PANTHER" id="PTHR46236:SF35">
    <property type="entry name" value="MATH DOMAIN-CONTAINING PROTEIN"/>
    <property type="match status" value="1"/>
</dbReference>
<dbReference type="Pfam" id="PF22486">
    <property type="entry name" value="MATH_2"/>
    <property type="match status" value="1"/>
</dbReference>
<evidence type="ECO:0000313" key="6">
    <source>
        <dbReference type="Proteomes" id="UP001152523"/>
    </source>
</evidence>
<protein>
    <recommendedName>
        <fullName evidence="4">MATH domain-containing protein</fullName>
    </recommendedName>
</protein>
<accession>A0AAV0DE08</accession>
<keyword evidence="6" id="KW-1185">Reference proteome</keyword>
<dbReference type="Proteomes" id="UP001152523">
    <property type="component" value="Unassembled WGS sequence"/>
</dbReference>
<name>A0AAV0DE08_9ASTE</name>
<dbReference type="SMART" id="SM00061">
    <property type="entry name" value="MATH"/>
    <property type="match status" value="1"/>
</dbReference>
<dbReference type="InterPro" id="IPR002083">
    <property type="entry name" value="MATH/TRAF_dom"/>
</dbReference>
<dbReference type="PANTHER" id="PTHR46236">
    <property type="entry name" value="TRAF-LIKE SUPERFAMILY PROTEIN"/>
    <property type="match status" value="1"/>
</dbReference>